<dbReference type="GO" id="GO:0005615">
    <property type="term" value="C:extracellular space"/>
    <property type="evidence" value="ECO:0007669"/>
    <property type="project" value="TreeGrafter"/>
</dbReference>
<evidence type="ECO:0000256" key="2">
    <source>
        <dbReference type="SAM" id="Phobius"/>
    </source>
</evidence>
<dbReference type="GO" id="GO:0043171">
    <property type="term" value="P:peptide catabolic process"/>
    <property type="evidence" value="ECO:0007669"/>
    <property type="project" value="TreeGrafter"/>
</dbReference>
<sequence length="238" mass="25781">MPDDSTVPRPSGTELAGAEAPKVSTRSRAPPLAALPAEGEQVAADGTRMDSKTGVDFKQPKGYFIPRWALLGAGLAVALALLVVGLLVGYLAPCHTKTGPGSGEPDNVSKPLPYVRLPRSVVPDHYDVELQPFIFPGNFTFEGKVRIVIRVLEPADNVTLHINNVTVREESVRLNGPDAPGVASVSEDKERQFFILHLKSNLVAGRQYEVQLDYLGSLNDQLAGFYRSSYKDEDGQTK</sequence>
<gene>
    <name evidence="4" type="primary">AVEN_272907_1</name>
    <name evidence="4" type="ORF">TNCV_3939581</name>
</gene>
<dbReference type="Pfam" id="PF17900">
    <property type="entry name" value="Peptidase_M1_N"/>
    <property type="match status" value="1"/>
</dbReference>
<dbReference type="GO" id="GO:0006508">
    <property type="term" value="P:proteolysis"/>
    <property type="evidence" value="ECO:0007669"/>
    <property type="project" value="TreeGrafter"/>
</dbReference>
<evidence type="ECO:0000313" key="5">
    <source>
        <dbReference type="Proteomes" id="UP000887159"/>
    </source>
</evidence>
<dbReference type="InterPro" id="IPR050344">
    <property type="entry name" value="Peptidase_M1_aminopeptidases"/>
</dbReference>
<keyword evidence="5" id="KW-1185">Reference proteome</keyword>
<dbReference type="PANTHER" id="PTHR11533">
    <property type="entry name" value="PROTEASE M1 ZINC METALLOPROTEASE"/>
    <property type="match status" value="1"/>
</dbReference>
<keyword evidence="2" id="KW-0812">Transmembrane</keyword>
<dbReference type="SUPFAM" id="SSF63737">
    <property type="entry name" value="Leukotriene A4 hydrolase N-terminal domain"/>
    <property type="match status" value="1"/>
</dbReference>
<dbReference type="Proteomes" id="UP000887159">
    <property type="component" value="Unassembled WGS sequence"/>
</dbReference>
<keyword evidence="2" id="KW-0472">Membrane</keyword>
<name>A0A8X6VVM0_TRICX</name>
<reference evidence="4" key="1">
    <citation type="submission" date="2020-08" db="EMBL/GenBank/DDBJ databases">
        <title>Multicomponent nature underlies the extraordinary mechanical properties of spider dragline silk.</title>
        <authorList>
            <person name="Kono N."/>
            <person name="Nakamura H."/>
            <person name="Mori M."/>
            <person name="Yoshida Y."/>
            <person name="Ohtoshi R."/>
            <person name="Malay A.D."/>
            <person name="Moran D.A.P."/>
            <person name="Tomita M."/>
            <person name="Numata K."/>
            <person name="Arakawa K."/>
        </authorList>
    </citation>
    <scope>NUCLEOTIDE SEQUENCE</scope>
</reference>
<feature type="transmembrane region" description="Helical" evidence="2">
    <location>
        <begin position="68"/>
        <end position="92"/>
    </location>
</feature>
<dbReference type="AlphaFoldDB" id="A0A8X6VVM0"/>
<dbReference type="GO" id="GO:0005737">
    <property type="term" value="C:cytoplasm"/>
    <property type="evidence" value="ECO:0007669"/>
    <property type="project" value="TreeGrafter"/>
</dbReference>
<evidence type="ECO:0000259" key="3">
    <source>
        <dbReference type="Pfam" id="PF17900"/>
    </source>
</evidence>
<dbReference type="InterPro" id="IPR045357">
    <property type="entry name" value="Aminopeptidase_N-like_N"/>
</dbReference>
<dbReference type="EMBL" id="BMAU01021363">
    <property type="protein sequence ID" value="GFY23262.1"/>
    <property type="molecule type" value="Genomic_DNA"/>
</dbReference>
<dbReference type="Gene3D" id="2.60.40.1730">
    <property type="entry name" value="tricorn interacting facor f3 domain"/>
    <property type="match status" value="1"/>
</dbReference>
<dbReference type="GO" id="GO:0070006">
    <property type="term" value="F:metalloaminopeptidase activity"/>
    <property type="evidence" value="ECO:0007669"/>
    <property type="project" value="TreeGrafter"/>
</dbReference>
<protein>
    <recommendedName>
        <fullName evidence="3">Aminopeptidase N-like N-terminal domain-containing protein</fullName>
    </recommendedName>
</protein>
<dbReference type="PANTHER" id="PTHR11533:SF294">
    <property type="entry name" value="THYROTROPIN-RELEASING HORMONE-DEGRADING ECTOENZYME"/>
    <property type="match status" value="1"/>
</dbReference>
<feature type="region of interest" description="Disordered" evidence="1">
    <location>
        <begin position="1"/>
        <end position="53"/>
    </location>
</feature>
<evidence type="ECO:0000256" key="1">
    <source>
        <dbReference type="SAM" id="MobiDB-lite"/>
    </source>
</evidence>
<proteinExistence type="predicted"/>
<organism evidence="4 5">
    <name type="scientific">Trichonephila clavipes</name>
    <name type="common">Golden silk orbweaver</name>
    <name type="synonym">Nephila clavipes</name>
    <dbReference type="NCBI Taxonomy" id="2585209"/>
    <lineage>
        <taxon>Eukaryota</taxon>
        <taxon>Metazoa</taxon>
        <taxon>Ecdysozoa</taxon>
        <taxon>Arthropoda</taxon>
        <taxon>Chelicerata</taxon>
        <taxon>Arachnida</taxon>
        <taxon>Araneae</taxon>
        <taxon>Araneomorphae</taxon>
        <taxon>Entelegynae</taxon>
        <taxon>Araneoidea</taxon>
        <taxon>Nephilidae</taxon>
        <taxon>Trichonephila</taxon>
    </lineage>
</organism>
<feature type="domain" description="Aminopeptidase N-like N-terminal" evidence="3">
    <location>
        <begin position="122"/>
        <end position="237"/>
    </location>
</feature>
<evidence type="ECO:0000313" key="4">
    <source>
        <dbReference type="EMBL" id="GFY23262.1"/>
    </source>
</evidence>
<keyword evidence="2" id="KW-1133">Transmembrane helix</keyword>
<dbReference type="GO" id="GO:0008270">
    <property type="term" value="F:zinc ion binding"/>
    <property type="evidence" value="ECO:0007669"/>
    <property type="project" value="TreeGrafter"/>
</dbReference>
<accession>A0A8X6VVM0</accession>
<dbReference type="InterPro" id="IPR042097">
    <property type="entry name" value="Aminopeptidase_N-like_N_sf"/>
</dbReference>
<dbReference type="GO" id="GO:0042277">
    <property type="term" value="F:peptide binding"/>
    <property type="evidence" value="ECO:0007669"/>
    <property type="project" value="TreeGrafter"/>
</dbReference>
<dbReference type="GO" id="GO:0016020">
    <property type="term" value="C:membrane"/>
    <property type="evidence" value="ECO:0007669"/>
    <property type="project" value="TreeGrafter"/>
</dbReference>
<comment type="caution">
    <text evidence="4">The sequence shown here is derived from an EMBL/GenBank/DDBJ whole genome shotgun (WGS) entry which is preliminary data.</text>
</comment>